<reference evidence="3" key="1">
    <citation type="submission" date="2025-08" db="UniProtKB">
        <authorList>
            <consortium name="RefSeq"/>
        </authorList>
    </citation>
    <scope>IDENTIFICATION</scope>
    <source>
        <tissue evidence="3">Whole body</tissue>
    </source>
</reference>
<dbReference type="OrthoDB" id="6625894at2759"/>
<dbReference type="RefSeq" id="XP_025418887.1">
    <property type="nucleotide sequence ID" value="XM_025563102.1"/>
</dbReference>
<gene>
    <name evidence="3" type="primary">LOC112689408</name>
</gene>
<protein>
    <submittedName>
        <fullName evidence="3">Uncharacterized protein LOC112689408</fullName>
    </submittedName>
</protein>
<proteinExistence type="predicted"/>
<evidence type="ECO:0000313" key="3">
    <source>
        <dbReference type="RefSeq" id="XP_025418887.1"/>
    </source>
</evidence>
<dbReference type="PANTHER" id="PTHR47027">
    <property type="entry name" value="REVERSE TRANSCRIPTASE DOMAIN-CONTAINING PROTEIN"/>
    <property type="match status" value="1"/>
</dbReference>
<keyword evidence="2" id="KW-1185">Reference proteome</keyword>
<dbReference type="PROSITE" id="PS50878">
    <property type="entry name" value="RT_POL"/>
    <property type="match status" value="1"/>
</dbReference>
<dbReference type="InterPro" id="IPR000477">
    <property type="entry name" value="RT_dom"/>
</dbReference>
<dbReference type="Proteomes" id="UP000694846">
    <property type="component" value="Unplaced"/>
</dbReference>
<evidence type="ECO:0000259" key="1">
    <source>
        <dbReference type="PROSITE" id="PS50878"/>
    </source>
</evidence>
<organism evidence="2 3">
    <name type="scientific">Sipha flava</name>
    <name type="common">yellow sugarcane aphid</name>
    <dbReference type="NCBI Taxonomy" id="143950"/>
    <lineage>
        <taxon>Eukaryota</taxon>
        <taxon>Metazoa</taxon>
        <taxon>Ecdysozoa</taxon>
        <taxon>Arthropoda</taxon>
        <taxon>Hexapoda</taxon>
        <taxon>Insecta</taxon>
        <taxon>Pterygota</taxon>
        <taxon>Neoptera</taxon>
        <taxon>Paraneoptera</taxon>
        <taxon>Hemiptera</taxon>
        <taxon>Sternorrhyncha</taxon>
        <taxon>Aphidomorpha</taxon>
        <taxon>Aphidoidea</taxon>
        <taxon>Aphididae</taxon>
        <taxon>Sipha</taxon>
    </lineage>
</organism>
<sequence>MLGFADDINLVGENKEMIVRNTKTLIQETKKIGLEINEEKTKAMEKLPEIDEEDKKQKYDGTYMSIVKTILTYGCEVWPTAVQIERKLRSFENRVLRTVCRPVFDTEINRAAIEYKPTGKRPRCRPKKRWMDGVQQDLEKLEVTDWEERIQDRDYWRAMTMATKTFTEL</sequence>
<dbReference type="AlphaFoldDB" id="A0A8B8G7Q5"/>
<name>A0A8B8G7Q5_9HEMI</name>
<accession>A0A8B8G7Q5</accession>
<evidence type="ECO:0000313" key="2">
    <source>
        <dbReference type="Proteomes" id="UP000694846"/>
    </source>
</evidence>
<dbReference type="PANTHER" id="PTHR47027:SF25">
    <property type="entry name" value="REVERSE TRANSCRIPTASE DOMAIN-CONTAINING PROTEIN"/>
    <property type="match status" value="1"/>
</dbReference>
<dbReference type="GeneID" id="112689408"/>
<feature type="domain" description="Reverse transcriptase" evidence="1">
    <location>
        <begin position="1"/>
        <end position="64"/>
    </location>
</feature>